<dbReference type="EMBL" id="JAHUTI010061599">
    <property type="protein sequence ID" value="MED6252465.1"/>
    <property type="molecule type" value="Genomic_DNA"/>
</dbReference>
<protein>
    <submittedName>
        <fullName evidence="1">Uncharacterized protein</fullName>
    </submittedName>
</protein>
<organism evidence="1 2">
    <name type="scientific">Ataeniobius toweri</name>
    <dbReference type="NCBI Taxonomy" id="208326"/>
    <lineage>
        <taxon>Eukaryota</taxon>
        <taxon>Metazoa</taxon>
        <taxon>Chordata</taxon>
        <taxon>Craniata</taxon>
        <taxon>Vertebrata</taxon>
        <taxon>Euteleostomi</taxon>
        <taxon>Actinopterygii</taxon>
        <taxon>Neopterygii</taxon>
        <taxon>Teleostei</taxon>
        <taxon>Neoteleostei</taxon>
        <taxon>Acanthomorphata</taxon>
        <taxon>Ovalentaria</taxon>
        <taxon>Atherinomorphae</taxon>
        <taxon>Cyprinodontiformes</taxon>
        <taxon>Goodeidae</taxon>
        <taxon>Ataeniobius</taxon>
    </lineage>
</organism>
<reference evidence="1 2" key="1">
    <citation type="submission" date="2021-07" db="EMBL/GenBank/DDBJ databases">
        <authorList>
            <person name="Palmer J.M."/>
        </authorList>
    </citation>
    <scope>NUCLEOTIDE SEQUENCE [LARGE SCALE GENOMIC DNA]</scope>
    <source>
        <strain evidence="1 2">AT_MEX2019</strain>
        <tissue evidence="1">Muscle</tissue>
    </source>
</reference>
<proteinExistence type="predicted"/>
<gene>
    <name evidence="1" type="ORF">ATANTOWER_012097</name>
</gene>
<comment type="caution">
    <text evidence="1">The sequence shown here is derived from an EMBL/GenBank/DDBJ whole genome shotgun (WGS) entry which is preliminary data.</text>
</comment>
<accession>A0ABU7BS66</accession>
<name>A0ABU7BS66_9TELE</name>
<evidence type="ECO:0000313" key="2">
    <source>
        <dbReference type="Proteomes" id="UP001345963"/>
    </source>
</evidence>
<dbReference type="Proteomes" id="UP001345963">
    <property type="component" value="Unassembled WGS sequence"/>
</dbReference>
<keyword evidence="2" id="KW-1185">Reference proteome</keyword>
<evidence type="ECO:0000313" key="1">
    <source>
        <dbReference type="EMBL" id="MED6252465.1"/>
    </source>
</evidence>
<sequence length="94" mass="11096">MVEQYKKTSAERDMPLIHQHMMHTFPLQREEMITTSSPVSELKDRWPALFYETQDKHNIHATRTAALAGLPIYRKKDSSDMSKTCMTFQDEMEF</sequence>